<protein>
    <submittedName>
        <fullName evidence="3">Geminin</fullName>
    </submittedName>
</protein>
<dbReference type="InterPro" id="IPR022786">
    <property type="entry name" value="Geminin/Multicilin"/>
</dbReference>
<gene>
    <name evidence="3" type="ORF">Fcan01_12729</name>
</gene>
<dbReference type="EMBL" id="LNIX01000006">
    <property type="protein sequence ID" value="OXA53244.1"/>
    <property type="molecule type" value="Genomic_DNA"/>
</dbReference>
<evidence type="ECO:0000313" key="3">
    <source>
        <dbReference type="EMBL" id="OXA53244.1"/>
    </source>
</evidence>
<keyword evidence="4" id="KW-1185">Reference proteome</keyword>
<feature type="region of interest" description="Disordered" evidence="2">
    <location>
        <begin position="175"/>
        <end position="203"/>
    </location>
</feature>
<feature type="compositionally biased region" description="Low complexity" evidence="2">
    <location>
        <begin position="13"/>
        <end position="30"/>
    </location>
</feature>
<dbReference type="GO" id="GO:0006275">
    <property type="term" value="P:regulation of DNA replication"/>
    <property type="evidence" value="ECO:0007669"/>
    <property type="project" value="InterPro"/>
</dbReference>
<dbReference type="Proteomes" id="UP000198287">
    <property type="component" value="Unassembled WGS sequence"/>
</dbReference>
<evidence type="ECO:0000256" key="2">
    <source>
        <dbReference type="SAM" id="MobiDB-lite"/>
    </source>
</evidence>
<dbReference type="OrthoDB" id="10043826at2759"/>
<evidence type="ECO:0000313" key="4">
    <source>
        <dbReference type="Proteomes" id="UP000198287"/>
    </source>
</evidence>
<keyword evidence="1" id="KW-0175">Coiled coil</keyword>
<reference evidence="3 4" key="1">
    <citation type="submission" date="2015-12" db="EMBL/GenBank/DDBJ databases">
        <title>The genome of Folsomia candida.</title>
        <authorList>
            <person name="Faddeeva A."/>
            <person name="Derks M.F."/>
            <person name="Anvar Y."/>
            <person name="Smit S."/>
            <person name="Van Straalen N."/>
            <person name="Roelofs D."/>
        </authorList>
    </citation>
    <scope>NUCLEOTIDE SEQUENCE [LARGE SCALE GENOMIC DNA]</scope>
    <source>
        <strain evidence="3 4">VU population</strain>
        <tissue evidence="3">Whole body</tissue>
    </source>
</reference>
<comment type="caution">
    <text evidence="3">The sequence shown here is derived from an EMBL/GenBank/DDBJ whole genome shotgun (WGS) entry which is preliminary data.</text>
</comment>
<feature type="region of interest" description="Disordered" evidence="2">
    <location>
        <begin position="1"/>
        <end position="49"/>
    </location>
</feature>
<sequence>MENNSSIVKKSTSESTSASLSASPPATRTPLARIQKVGSGSSENEMVGRRSILTVQKGGEGVILDKKSGGGGGGRVVKLSLKGGKRGSCQKKLVSKAVQAVVNEDLEFVTGDEPPASYWKQLAETRQHALEDTLMENEALHQRIEILENSNHEMQELLKQANHLSQLLLLLPSDDEDEDAVNNNQISEAAANESGFGGEELDE</sequence>
<evidence type="ECO:0000256" key="1">
    <source>
        <dbReference type="SAM" id="Coils"/>
    </source>
</evidence>
<name>A0A226E825_FOLCA</name>
<dbReference type="OMA" id="EAPLEYW"/>
<accession>A0A226E825</accession>
<proteinExistence type="predicted"/>
<feature type="compositionally biased region" description="Polar residues" evidence="2">
    <location>
        <begin position="1"/>
        <end position="10"/>
    </location>
</feature>
<feature type="coiled-coil region" evidence="1">
    <location>
        <begin position="130"/>
        <end position="167"/>
    </location>
</feature>
<dbReference type="AlphaFoldDB" id="A0A226E825"/>
<dbReference type="SUPFAM" id="SSF111469">
    <property type="entry name" value="Geminin coiled-coil domain"/>
    <property type="match status" value="1"/>
</dbReference>
<dbReference type="Gene3D" id="1.20.5.1180">
    <property type="entry name" value="Geminin coiled-coil domain"/>
    <property type="match status" value="1"/>
</dbReference>
<dbReference type="Pfam" id="PF07412">
    <property type="entry name" value="Geminin"/>
    <property type="match status" value="1"/>
</dbReference>
<organism evidence="3 4">
    <name type="scientific">Folsomia candida</name>
    <name type="common">Springtail</name>
    <dbReference type="NCBI Taxonomy" id="158441"/>
    <lineage>
        <taxon>Eukaryota</taxon>
        <taxon>Metazoa</taxon>
        <taxon>Ecdysozoa</taxon>
        <taxon>Arthropoda</taxon>
        <taxon>Hexapoda</taxon>
        <taxon>Collembola</taxon>
        <taxon>Entomobryomorpha</taxon>
        <taxon>Isotomoidea</taxon>
        <taxon>Isotomidae</taxon>
        <taxon>Proisotominae</taxon>
        <taxon>Folsomia</taxon>
    </lineage>
</organism>